<gene>
    <name evidence="1" type="ORF">M8818_007586</name>
</gene>
<accession>A0ACC3S3L2</accession>
<comment type="caution">
    <text evidence="1">The sequence shown here is derived from an EMBL/GenBank/DDBJ whole genome shotgun (WGS) entry which is preliminary data.</text>
</comment>
<keyword evidence="2" id="KW-1185">Reference proteome</keyword>
<protein>
    <submittedName>
        <fullName evidence="1">Uncharacterized protein</fullName>
    </submittedName>
</protein>
<dbReference type="EMBL" id="JAMKPW020000043">
    <property type="protein sequence ID" value="KAK8194396.1"/>
    <property type="molecule type" value="Genomic_DNA"/>
</dbReference>
<evidence type="ECO:0000313" key="1">
    <source>
        <dbReference type="EMBL" id="KAK8194396.1"/>
    </source>
</evidence>
<proteinExistence type="predicted"/>
<sequence>MLMNQSLHEDLNLIYDGDGSSDIGPAAGLLAAYDADPEAHWLVLACDYPHITASDLGALLEAYEAPVTCFVNEEGFHEPLVALWSPEALRKLRQNVSNGINGPARTIKMLNGKRMRPEREMALFNANTPQEWETALQMARSLGNVQPKTV</sequence>
<name>A0ACC3S3L2_9PEZI</name>
<organism evidence="1 2">
    <name type="scientific">Zalaria obscura</name>
    <dbReference type="NCBI Taxonomy" id="2024903"/>
    <lineage>
        <taxon>Eukaryota</taxon>
        <taxon>Fungi</taxon>
        <taxon>Dikarya</taxon>
        <taxon>Ascomycota</taxon>
        <taxon>Pezizomycotina</taxon>
        <taxon>Dothideomycetes</taxon>
        <taxon>Dothideomycetidae</taxon>
        <taxon>Dothideales</taxon>
        <taxon>Zalariaceae</taxon>
        <taxon>Zalaria</taxon>
    </lineage>
</organism>
<dbReference type="Proteomes" id="UP001320706">
    <property type="component" value="Unassembled WGS sequence"/>
</dbReference>
<evidence type="ECO:0000313" key="2">
    <source>
        <dbReference type="Proteomes" id="UP001320706"/>
    </source>
</evidence>
<reference evidence="1" key="1">
    <citation type="submission" date="2024-02" db="EMBL/GenBank/DDBJ databases">
        <title>Metagenome Assembled Genome of Zalaria obscura JY119.</title>
        <authorList>
            <person name="Vighnesh L."/>
            <person name="Jagadeeshwari U."/>
            <person name="Venkata Ramana C."/>
            <person name="Sasikala C."/>
        </authorList>
    </citation>
    <scope>NUCLEOTIDE SEQUENCE</scope>
    <source>
        <strain evidence="1">JY119</strain>
    </source>
</reference>